<sequence length="250" mass="23389">MVGLGTAAGALLTATMTPVVAAPSAQAGVLDLIINPIIQPVMGAASTAAAAGTTAINGIGAGALAGLHTGALQGLTNSLNASAAAFQGVHSAALASITNSLTASAAAFNTGGLNAALEGLHASAAAAFSGGGLDAAVAAANSPKAALNNLVYGAFSNVYTMVYTAGQTWIASPTGQQVDGVINGPFVALFGRDLIGNGVNGFTGANTSPIGGIGANGSLADGGFLFGNGGTGAAGTAAHHTGFAGGAAGL</sequence>
<evidence type="ECO:0000313" key="3">
    <source>
        <dbReference type="Proteomes" id="UP000192566"/>
    </source>
</evidence>
<evidence type="ECO:0000313" key="2">
    <source>
        <dbReference type="EMBL" id="ORA66886.1"/>
    </source>
</evidence>
<dbReference type="AlphaFoldDB" id="A0A1X0D389"/>
<keyword evidence="3" id="KW-1185">Reference proteome</keyword>
<feature type="signal peptide" evidence="1">
    <location>
        <begin position="1"/>
        <end position="21"/>
    </location>
</feature>
<evidence type="ECO:0000256" key="1">
    <source>
        <dbReference type="SAM" id="SignalP"/>
    </source>
</evidence>
<proteinExistence type="predicted"/>
<name>A0A1X0D389_MYCHE</name>
<organism evidence="2 3">
    <name type="scientific">Mycobacterium heidelbergense</name>
    <dbReference type="NCBI Taxonomy" id="53376"/>
    <lineage>
        <taxon>Bacteria</taxon>
        <taxon>Bacillati</taxon>
        <taxon>Actinomycetota</taxon>
        <taxon>Actinomycetes</taxon>
        <taxon>Mycobacteriales</taxon>
        <taxon>Mycobacteriaceae</taxon>
        <taxon>Mycobacterium</taxon>
        <taxon>Mycobacterium simiae complex</taxon>
    </lineage>
</organism>
<dbReference type="EMBL" id="MVHR01000067">
    <property type="protein sequence ID" value="ORA66886.1"/>
    <property type="molecule type" value="Genomic_DNA"/>
</dbReference>
<reference evidence="2 3" key="1">
    <citation type="submission" date="2017-02" db="EMBL/GenBank/DDBJ databases">
        <title>The new phylogeny of genus Mycobacterium.</title>
        <authorList>
            <person name="Tortoli E."/>
            <person name="Trovato A."/>
            <person name="Cirillo D.M."/>
        </authorList>
    </citation>
    <scope>NUCLEOTIDE SEQUENCE [LARGE SCALE GENOMIC DNA]</scope>
    <source>
        <strain evidence="2 3">DSM 44471</strain>
    </source>
</reference>
<evidence type="ECO:0008006" key="4">
    <source>
        <dbReference type="Google" id="ProtNLM"/>
    </source>
</evidence>
<dbReference type="STRING" id="53376.BST25_22980"/>
<dbReference type="Proteomes" id="UP000192566">
    <property type="component" value="Unassembled WGS sequence"/>
</dbReference>
<comment type="caution">
    <text evidence="2">The sequence shown here is derived from an EMBL/GenBank/DDBJ whole genome shotgun (WGS) entry which is preliminary data.</text>
</comment>
<gene>
    <name evidence="2" type="ORF">BST25_22980</name>
</gene>
<keyword evidence="1" id="KW-0732">Signal</keyword>
<feature type="non-terminal residue" evidence="2">
    <location>
        <position position="250"/>
    </location>
</feature>
<protein>
    <recommendedName>
        <fullName evidence="4">PE domain-containing protein</fullName>
    </recommendedName>
</protein>
<feature type="chain" id="PRO_5012958911" description="PE domain-containing protein" evidence="1">
    <location>
        <begin position="22"/>
        <end position="250"/>
    </location>
</feature>
<accession>A0A1X0D389</accession>